<dbReference type="InterPro" id="IPR050081">
    <property type="entry name" value="Ile-tRNA_ligase"/>
</dbReference>
<gene>
    <name evidence="14" type="primary">ileS</name>
    <name evidence="18" type="ORF">NB231_03992</name>
</gene>
<dbReference type="OrthoDB" id="9810365at2"/>
<dbReference type="InterPro" id="IPR014729">
    <property type="entry name" value="Rossmann-like_a/b/a_fold"/>
</dbReference>
<evidence type="ECO:0000256" key="9">
    <source>
        <dbReference type="ARBA" id="ARBA00022840"/>
    </source>
</evidence>
<comment type="cofactor">
    <cofactor evidence="14">
        <name>Zn(2+)</name>
        <dbReference type="ChEBI" id="CHEBI:29105"/>
    </cofactor>
    <text evidence="14">Binds 1 zinc ion per subunit.</text>
</comment>
<organism evidence="18 19">
    <name type="scientific">Nitrococcus mobilis Nb-231</name>
    <dbReference type="NCBI Taxonomy" id="314278"/>
    <lineage>
        <taxon>Bacteria</taxon>
        <taxon>Pseudomonadati</taxon>
        <taxon>Pseudomonadota</taxon>
        <taxon>Gammaproteobacteria</taxon>
        <taxon>Chromatiales</taxon>
        <taxon>Ectothiorhodospiraceae</taxon>
        <taxon>Nitrococcus</taxon>
    </lineage>
</organism>
<dbReference type="InterPro" id="IPR033708">
    <property type="entry name" value="Anticodon_Ile_BEm"/>
</dbReference>
<dbReference type="InterPro" id="IPR023585">
    <property type="entry name" value="Ile-tRNA-ligase_type1"/>
</dbReference>
<evidence type="ECO:0000256" key="3">
    <source>
        <dbReference type="ARBA" id="ARBA00011245"/>
    </source>
</evidence>
<keyword evidence="10 14" id="KW-0648">Protein biosynthesis</keyword>
<dbReference type="STRING" id="314278.NB231_03992"/>
<proteinExistence type="inferred from homology"/>
<feature type="short sequence motif" description="'HIGH' region" evidence="14">
    <location>
        <begin position="58"/>
        <end position="68"/>
    </location>
</feature>
<evidence type="ECO:0000256" key="14">
    <source>
        <dbReference type="HAMAP-Rule" id="MF_02002"/>
    </source>
</evidence>
<evidence type="ECO:0000256" key="8">
    <source>
        <dbReference type="ARBA" id="ARBA00022833"/>
    </source>
</evidence>
<feature type="binding site" evidence="14">
    <location>
        <position position="926"/>
    </location>
    <ligand>
        <name>Zn(2+)</name>
        <dbReference type="ChEBI" id="CHEBI:29105"/>
    </ligand>
</feature>
<dbReference type="AlphaFoldDB" id="A4BTU3"/>
<dbReference type="SUPFAM" id="SSF50677">
    <property type="entry name" value="ValRS/IleRS/LeuRS editing domain"/>
    <property type="match status" value="1"/>
</dbReference>
<evidence type="ECO:0000256" key="10">
    <source>
        <dbReference type="ARBA" id="ARBA00022917"/>
    </source>
</evidence>
<dbReference type="GO" id="GO:0004822">
    <property type="term" value="F:isoleucine-tRNA ligase activity"/>
    <property type="evidence" value="ECO:0007669"/>
    <property type="project" value="UniProtKB-UniRule"/>
</dbReference>
<feature type="binding site" evidence="14">
    <location>
        <position position="606"/>
    </location>
    <ligand>
        <name>ATP</name>
        <dbReference type="ChEBI" id="CHEBI:30616"/>
    </ligand>
</feature>
<dbReference type="Gene3D" id="3.40.50.620">
    <property type="entry name" value="HUPs"/>
    <property type="match status" value="2"/>
</dbReference>
<dbReference type="CDD" id="cd00818">
    <property type="entry name" value="IleRS_core"/>
    <property type="match status" value="1"/>
</dbReference>
<comment type="domain">
    <text evidence="14">IleRS has two distinct active sites: one for aminoacylation and one for editing. The misactivated valine is translocated from the active site to the editing site, which sterically excludes the correctly activated isoleucine. The single editing site contains two valyl binding pockets, one specific for each substrate (Val-AMP or Val-tRNA(Ile)).</text>
</comment>
<evidence type="ECO:0000259" key="16">
    <source>
        <dbReference type="Pfam" id="PF06827"/>
    </source>
</evidence>
<evidence type="ECO:0000256" key="2">
    <source>
        <dbReference type="ARBA" id="ARBA00006887"/>
    </source>
</evidence>
<evidence type="ECO:0000256" key="13">
    <source>
        <dbReference type="ARBA" id="ARBA00048359"/>
    </source>
</evidence>
<feature type="binding site" evidence="14">
    <location>
        <position position="562"/>
    </location>
    <ligand>
        <name>L-isoleucyl-5'-AMP</name>
        <dbReference type="ChEBI" id="CHEBI:178002"/>
    </ligand>
</feature>
<keyword evidence="4 14" id="KW-0963">Cytoplasm</keyword>
<feature type="domain" description="Methionyl/Valyl/Leucyl/Isoleucyl-tRNA synthetase anticodon-binding" evidence="17">
    <location>
        <begin position="686"/>
        <end position="841"/>
    </location>
</feature>
<dbReference type="Gene3D" id="1.10.730.20">
    <property type="match status" value="1"/>
</dbReference>
<protein>
    <recommendedName>
        <fullName evidence="14">Isoleucine--tRNA ligase</fullName>
        <ecNumber evidence="14">6.1.1.5</ecNumber>
    </recommendedName>
    <alternativeName>
        <fullName evidence="14">Isoleucyl-tRNA synthetase</fullName>
        <shortName evidence="14">IleRS</shortName>
    </alternativeName>
</protein>
<dbReference type="SUPFAM" id="SSF52374">
    <property type="entry name" value="Nucleotidylyl transferase"/>
    <property type="match status" value="1"/>
</dbReference>
<evidence type="ECO:0000259" key="15">
    <source>
        <dbReference type="Pfam" id="PF00133"/>
    </source>
</evidence>
<evidence type="ECO:0000313" key="19">
    <source>
        <dbReference type="Proteomes" id="UP000003374"/>
    </source>
</evidence>
<dbReference type="CDD" id="cd07960">
    <property type="entry name" value="Anticodon_Ia_Ile_BEm"/>
    <property type="match status" value="1"/>
</dbReference>
<comment type="function">
    <text evidence="12 14">Catalyzes the attachment of isoleucine to tRNA(Ile). As IleRS can inadvertently accommodate and process structurally similar amino acids such as valine, to avoid such errors it has two additional distinct tRNA(Ile)-dependent editing activities. One activity is designated as 'pretransfer' editing and involves the hydrolysis of activated Val-AMP. The other activity is designated 'posttransfer' editing and involves deacylation of mischarged Val-tRNA(Ile).</text>
</comment>
<dbReference type="SUPFAM" id="SSF47323">
    <property type="entry name" value="Anticodon-binding domain of a subclass of class I aminoacyl-tRNA synthetases"/>
    <property type="match status" value="1"/>
</dbReference>
<dbReference type="FunFam" id="3.40.50.620:FF:000048">
    <property type="entry name" value="Isoleucine--tRNA ligase"/>
    <property type="match status" value="1"/>
</dbReference>
<evidence type="ECO:0000256" key="5">
    <source>
        <dbReference type="ARBA" id="ARBA00022598"/>
    </source>
</evidence>
<dbReference type="Pfam" id="PF08264">
    <property type="entry name" value="Anticodon_1"/>
    <property type="match status" value="1"/>
</dbReference>
<evidence type="ECO:0000256" key="12">
    <source>
        <dbReference type="ARBA" id="ARBA00025217"/>
    </source>
</evidence>
<evidence type="ECO:0000313" key="18">
    <source>
        <dbReference type="EMBL" id="EAR20907.1"/>
    </source>
</evidence>
<dbReference type="FunFam" id="1.10.730.20:FF:000001">
    <property type="entry name" value="Isoleucine--tRNA ligase"/>
    <property type="match status" value="1"/>
</dbReference>
<evidence type="ECO:0000256" key="11">
    <source>
        <dbReference type="ARBA" id="ARBA00023146"/>
    </source>
</evidence>
<name>A4BTU3_9GAMM</name>
<feature type="binding site" evidence="14">
    <location>
        <position position="903"/>
    </location>
    <ligand>
        <name>Zn(2+)</name>
        <dbReference type="ChEBI" id="CHEBI:29105"/>
    </ligand>
</feature>
<dbReference type="NCBIfam" id="TIGR00392">
    <property type="entry name" value="ileS"/>
    <property type="match status" value="1"/>
</dbReference>
<keyword evidence="7 14" id="KW-0547">Nucleotide-binding</keyword>
<dbReference type="EC" id="6.1.1.5" evidence="14"/>
<dbReference type="GO" id="GO:0002161">
    <property type="term" value="F:aminoacyl-tRNA deacylase activity"/>
    <property type="evidence" value="ECO:0007669"/>
    <property type="project" value="InterPro"/>
</dbReference>
<dbReference type="InterPro" id="IPR010663">
    <property type="entry name" value="Znf_FPG/IleRS"/>
</dbReference>
<evidence type="ECO:0000256" key="7">
    <source>
        <dbReference type="ARBA" id="ARBA00022741"/>
    </source>
</evidence>
<dbReference type="PANTHER" id="PTHR42765:SF1">
    <property type="entry name" value="ISOLEUCINE--TRNA LIGASE, MITOCHONDRIAL"/>
    <property type="match status" value="1"/>
</dbReference>
<dbReference type="HOGENOM" id="CLU_001493_7_1_6"/>
<comment type="catalytic activity">
    <reaction evidence="13 14">
        <text>tRNA(Ile) + L-isoleucine + ATP = L-isoleucyl-tRNA(Ile) + AMP + diphosphate</text>
        <dbReference type="Rhea" id="RHEA:11060"/>
        <dbReference type="Rhea" id="RHEA-COMP:9666"/>
        <dbReference type="Rhea" id="RHEA-COMP:9695"/>
        <dbReference type="ChEBI" id="CHEBI:30616"/>
        <dbReference type="ChEBI" id="CHEBI:33019"/>
        <dbReference type="ChEBI" id="CHEBI:58045"/>
        <dbReference type="ChEBI" id="CHEBI:78442"/>
        <dbReference type="ChEBI" id="CHEBI:78528"/>
        <dbReference type="ChEBI" id="CHEBI:456215"/>
        <dbReference type="EC" id="6.1.1.5"/>
    </reaction>
</comment>
<feature type="short sequence motif" description="'KMSKS' region" evidence="14">
    <location>
        <begin position="603"/>
        <end position="607"/>
    </location>
</feature>
<dbReference type="eggNOG" id="COG0060">
    <property type="taxonomic scope" value="Bacteria"/>
</dbReference>
<evidence type="ECO:0000259" key="17">
    <source>
        <dbReference type="Pfam" id="PF08264"/>
    </source>
</evidence>
<comment type="subcellular location">
    <subcellularLocation>
        <location evidence="1 14">Cytoplasm</location>
    </subcellularLocation>
</comment>
<dbReference type="Pfam" id="PF06827">
    <property type="entry name" value="zf-FPG_IleRS"/>
    <property type="match status" value="1"/>
</dbReference>
<dbReference type="RefSeq" id="WP_004999915.1">
    <property type="nucleotide sequence ID" value="NZ_CH672427.1"/>
</dbReference>
<dbReference type="EMBL" id="AAOF01000015">
    <property type="protein sequence ID" value="EAR20907.1"/>
    <property type="molecule type" value="Genomic_DNA"/>
</dbReference>
<dbReference type="GO" id="GO:0000049">
    <property type="term" value="F:tRNA binding"/>
    <property type="evidence" value="ECO:0007669"/>
    <property type="project" value="InterPro"/>
</dbReference>
<keyword evidence="8 14" id="KW-0862">Zinc</keyword>
<dbReference type="PROSITE" id="PS00178">
    <property type="entry name" value="AA_TRNA_LIGASE_I"/>
    <property type="match status" value="1"/>
</dbReference>
<dbReference type="PANTHER" id="PTHR42765">
    <property type="entry name" value="SOLEUCYL-TRNA SYNTHETASE"/>
    <property type="match status" value="1"/>
</dbReference>
<comment type="subunit">
    <text evidence="3 14">Monomer.</text>
</comment>
<sequence length="940" mass="106833">MTDYKETLNLPKTAFPMRANLAQREPQRTEQWRRADLYGQIREARRGRKHFILHDGPPYANGEIHIGHAVNKILKDIIVKSRTLDGLDAPYVPGWDCHGLPIEHKVEQSLVEVGKTVTPKDFRAACRRFAAEQVEGQRRDFQRLGVVGDWDHPYLTMDFRTEADILRVLGDLVAKGHLKRGYRPVHWCIDCSSALAEAEVEYEPHTSPAVDVRFPAVNAEAFAECFGARIEAAPLSVVIWTTTPWTLPANQAVAVHPELEYVLAAVDGGREYLVLAAALHEQALARYQVGAFQIIGRPCRGVELERLQLQHPFYERIVPIVLAEYVTTDTGTGAVHTAPGHGSDDYLTGQRYDLPLNNPVDATGRFVADTKFFAGQLVFDANAAIIELLAKRGMLLNHERYSHSYPHCWRHKTPILFRATPQWFLNLESNSVREQALAALPQIRWYPPWGEARMDAMVRNRPEWCISRQRNWGVPIALFVDRDSGAPHPQTMRLIEALAQRIEQHGIDAWFDLAPEELLGDEASRYEKVTDILDVWFDSGTTHTTVLERREELSQPADLYLEGSDQYRGWFQSSLLTSMMVRATPPYRAVLTHGFTVDEQGRKMSKSRGNVVAPQTVMKTLGADVLRLWVAATDYRGEMAVSDEILKRTADAYRRIRNTARFLLGNLAGFEPARHQVAPERMLALDRWAVDRAWQLQQAVQEAYREYDFHQIYQRVHHFCVLDMGGFYLDVIKDRQYTTQIDSLARRSCQTAMCHIIEALVRWLAPILSFTAEEIWEHMPGPREPSVFLAEWYPALQPLEEGSFDRPFWAGILALREAVNKRIEELRNANVLGASLEAVVEIYCPASLKRQWETLGEELRFLLITSEAQVHDFTTLPVEAVAATLNDGTEFALAVGPSMHAKCVRCWQRRADVGMNREHPELCSRCVSNVAGPGEIRRFA</sequence>
<feature type="binding site" evidence="14">
    <location>
        <position position="923"/>
    </location>
    <ligand>
        <name>Zn(2+)</name>
        <dbReference type="ChEBI" id="CHEBI:29105"/>
    </ligand>
</feature>
<keyword evidence="19" id="KW-1185">Reference proteome</keyword>
<dbReference type="GO" id="GO:0005829">
    <property type="term" value="C:cytosol"/>
    <property type="evidence" value="ECO:0007669"/>
    <property type="project" value="TreeGrafter"/>
</dbReference>
<accession>A4BTU3</accession>
<dbReference type="InterPro" id="IPR009008">
    <property type="entry name" value="Val/Leu/Ile-tRNA-synth_edit"/>
</dbReference>
<feature type="binding site" evidence="14">
    <location>
        <position position="906"/>
    </location>
    <ligand>
        <name>Zn(2+)</name>
        <dbReference type="ChEBI" id="CHEBI:29105"/>
    </ligand>
</feature>
<keyword evidence="11 14" id="KW-0030">Aminoacyl-tRNA synthetase</keyword>
<dbReference type="GO" id="GO:0006428">
    <property type="term" value="P:isoleucyl-tRNA aminoacylation"/>
    <property type="evidence" value="ECO:0007669"/>
    <property type="project" value="UniProtKB-UniRule"/>
</dbReference>
<evidence type="ECO:0000256" key="4">
    <source>
        <dbReference type="ARBA" id="ARBA00022490"/>
    </source>
</evidence>
<dbReference type="GO" id="GO:0005524">
    <property type="term" value="F:ATP binding"/>
    <property type="evidence" value="ECO:0007669"/>
    <property type="project" value="UniProtKB-UniRule"/>
</dbReference>
<evidence type="ECO:0000256" key="6">
    <source>
        <dbReference type="ARBA" id="ARBA00022723"/>
    </source>
</evidence>
<dbReference type="InterPro" id="IPR009080">
    <property type="entry name" value="tRNAsynth_Ia_anticodon-bd"/>
</dbReference>
<dbReference type="Proteomes" id="UP000003374">
    <property type="component" value="Unassembled WGS sequence"/>
</dbReference>
<dbReference type="Gene3D" id="1.10.10.830">
    <property type="entry name" value="Ile-tRNA synthetase CP2 domain-like"/>
    <property type="match status" value="1"/>
</dbReference>
<dbReference type="FunFam" id="3.40.50.620:FF:000042">
    <property type="entry name" value="Isoleucine--tRNA ligase"/>
    <property type="match status" value="1"/>
</dbReference>
<dbReference type="HAMAP" id="MF_02002">
    <property type="entry name" value="Ile_tRNA_synth_type1"/>
    <property type="match status" value="1"/>
</dbReference>
<dbReference type="Gene3D" id="3.90.740.10">
    <property type="entry name" value="Valyl/Leucyl/Isoleucyl-tRNA synthetase, editing domain"/>
    <property type="match status" value="1"/>
</dbReference>
<comment type="caution">
    <text evidence="18">The sequence shown here is derived from an EMBL/GenBank/DDBJ whole genome shotgun (WGS) entry which is preliminary data.</text>
</comment>
<comment type="similarity">
    <text evidence="2 14">Belongs to the class-I aminoacyl-tRNA synthetase family. IleS type 1 subfamily.</text>
</comment>
<dbReference type="InterPro" id="IPR013155">
    <property type="entry name" value="M/V/L/I-tRNA-synth_anticd-bd"/>
</dbReference>
<dbReference type="Pfam" id="PF00133">
    <property type="entry name" value="tRNA-synt_1"/>
    <property type="match status" value="1"/>
</dbReference>
<dbReference type="GO" id="GO:0008270">
    <property type="term" value="F:zinc ion binding"/>
    <property type="evidence" value="ECO:0007669"/>
    <property type="project" value="UniProtKB-UniRule"/>
</dbReference>
<feature type="domain" description="Zinc finger FPG/IleRS-type" evidence="16">
    <location>
        <begin position="902"/>
        <end position="929"/>
    </location>
</feature>
<keyword evidence="9 14" id="KW-0067">ATP-binding</keyword>
<reference evidence="18 19" key="1">
    <citation type="submission" date="2006-02" db="EMBL/GenBank/DDBJ databases">
        <authorList>
            <person name="Waterbury J."/>
            <person name="Ferriera S."/>
            <person name="Johnson J."/>
            <person name="Kravitz S."/>
            <person name="Halpern A."/>
            <person name="Remington K."/>
            <person name="Beeson K."/>
            <person name="Tran B."/>
            <person name="Rogers Y.-H."/>
            <person name="Friedman R."/>
            <person name="Venter J.C."/>
        </authorList>
    </citation>
    <scope>NUCLEOTIDE SEQUENCE [LARGE SCALE GENOMIC DNA]</scope>
    <source>
        <strain evidence="18 19">Nb-231</strain>
    </source>
</reference>
<dbReference type="PRINTS" id="PR00984">
    <property type="entry name" value="TRNASYNTHILE"/>
</dbReference>
<feature type="domain" description="Aminoacyl-tRNA synthetase class Ia" evidence="15">
    <location>
        <begin position="28"/>
        <end position="641"/>
    </location>
</feature>
<dbReference type="InterPro" id="IPR002301">
    <property type="entry name" value="Ile-tRNA-ligase"/>
</dbReference>
<dbReference type="InterPro" id="IPR001412">
    <property type="entry name" value="aa-tRNA-synth_I_CS"/>
</dbReference>
<keyword evidence="5 14" id="KW-0436">Ligase</keyword>
<keyword evidence="6 14" id="KW-0479">Metal-binding</keyword>
<evidence type="ECO:0000256" key="1">
    <source>
        <dbReference type="ARBA" id="ARBA00004496"/>
    </source>
</evidence>
<dbReference type="InterPro" id="IPR002300">
    <property type="entry name" value="aa-tRNA-synth_Ia"/>
</dbReference>